<reference evidence="4 5" key="2">
    <citation type="submission" date="2018-11" db="EMBL/GenBank/DDBJ databases">
        <authorList>
            <consortium name="Pathogen Informatics"/>
        </authorList>
    </citation>
    <scope>NUCLEOTIDE SEQUENCE [LARGE SCALE GENOMIC DNA]</scope>
    <source>
        <strain evidence="4 5">Egypt</strain>
    </source>
</reference>
<feature type="compositionally biased region" description="Basic and acidic residues" evidence="3">
    <location>
        <begin position="294"/>
        <end position="303"/>
    </location>
</feature>
<organism evidence="6">
    <name type="scientific">Echinostoma caproni</name>
    <dbReference type="NCBI Taxonomy" id="27848"/>
    <lineage>
        <taxon>Eukaryota</taxon>
        <taxon>Metazoa</taxon>
        <taxon>Spiralia</taxon>
        <taxon>Lophotrochozoa</taxon>
        <taxon>Platyhelminthes</taxon>
        <taxon>Trematoda</taxon>
        <taxon>Digenea</taxon>
        <taxon>Plagiorchiida</taxon>
        <taxon>Echinostomata</taxon>
        <taxon>Echinostomatoidea</taxon>
        <taxon>Echinostomatidae</taxon>
        <taxon>Echinostoma</taxon>
    </lineage>
</organism>
<dbReference type="OrthoDB" id="6246153at2759"/>
<sequence length="303" mass="33539">MSEQNHSDNKVIPIPQNASRSLRFAAENDPKNVGTRSLSSSPSDTMNCPSRPIRKVSFSDVVVTSSRMEKEPSVQPTVAESSFEHVTLVTRRSESSVDGMAHRIQVRQVESHDEDVMKDCPLVTSQLPIFEVKLGMLKQATLYRMEFTVPDALPPGEVELLRFTIDAPGCLSVPVNVGATIDLLSCDALESEPGHRLVLKVSTTRQSRVNELFTMRLVERPEQAVHLILHGLSLGRGQGTPFLRAGIHRIAENSDYEESDEFTEWPGFVNQDDEDDDDETGGKLAKDTSNPNQGDKRDTPVDS</sequence>
<accession>A0A183AIY4</accession>
<evidence type="ECO:0000313" key="4">
    <source>
        <dbReference type="EMBL" id="VDP79688.1"/>
    </source>
</evidence>
<dbReference type="PANTHER" id="PTHR13287">
    <property type="entry name" value="ADIPOSE-SECRETED SIGNALING PROTEIN"/>
    <property type="match status" value="1"/>
</dbReference>
<evidence type="ECO:0000313" key="5">
    <source>
        <dbReference type="Proteomes" id="UP000272942"/>
    </source>
</evidence>
<protein>
    <recommendedName>
        <fullName evidence="2">Adipose-secreted signaling protein</fullName>
    </recommendedName>
</protein>
<dbReference type="InterPro" id="IPR026794">
    <property type="entry name" value="ADISSP"/>
</dbReference>
<dbReference type="AlphaFoldDB" id="A0A183AIY4"/>
<evidence type="ECO:0000256" key="3">
    <source>
        <dbReference type="SAM" id="MobiDB-lite"/>
    </source>
</evidence>
<feature type="region of interest" description="Disordered" evidence="3">
    <location>
        <begin position="255"/>
        <end position="303"/>
    </location>
</feature>
<evidence type="ECO:0000256" key="1">
    <source>
        <dbReference type="ARBA" id="ARBA00035018"/>
    </source>
</evidence>
<proteinExistence type="inferred from homology"/>
<dbReference type="EMBL" id="UZAN01043962">
    <property type="protein sequence ID" value="VDP79688.1"/>
    <property type="molecule type" value="Genomic_DNA"/>
</dbReference>
<dbReference type="Proteomes" id="UP000272942">
    <property type="component" value="Unassembled WGS sequence"/>
</dbReference>
<dbReference type="PANTHER" id="PTHR13287:SF2">
    <property type="entry name" value="ADIPOSE-SECRETED SIGNALING PROTEIN"/>
    <property type="match status" value="1"/>
</dbReference>
<evidence type="ECO:0000256" key="2">
    <source>
        <dbReference type="ARBA" id="ARBA00035300"/>
    </source>
</evidence>
<reference evidence="6" key="1">
    <citation type="submission" date="2016-06" db="UniProtKB">
        <authorList>
            <consortium name="WormBaseParasite"/>
        </authorList>
    </citation>
    <scope>IDENTIFICATION</scope>
</reference>
<comment type="similarity">
    <text evidence="1">Belongs to the ADISSP family.</text>
</comment>
<gene>
    <name evidence="4" type="ORF">ECPE_LOCUS6919</name>
</gene>
<evidence type="ECO:0000313" key="6">
    <source>
        <dbReference type="WBParaSite" id="ECPE_0000693301-mRNA-1"/>
    </source>
</evidence>
<feature type="compositionally biased region" description="Polar residues" evidence="3">
    <location>
        <begin position="34"/>
        <end position="48"/>
    </location>
</feature>
<feature type="region of interest" description="Disordered" evidence="3">
    <location>
        <begin position="1"/>
        <end position="50"/>
    </location>
</feature>
<dbReference type="WBParaSite" id="ECPE_0000693301-mRNA-1">
    <property type="protein sequence ID" value="ECPE_0000693301-mRNA-1"/>
    <property type="gene ID" value="ECPE_0000693301"/>
</dbReference>
<keyword evidence="5" id="KW-1185">Reference proteome</keyword>
<dbReference type="Pfam" id="PF15006">
    <property type="entry name" value="DUF4517"/>
    <property type="match status" value="1"/>
</dbReference>
<name>A0A183AIY4_9TREM</name>